<keyword evidence="4 7" id="KW-0010">Activator</keyword>
<dbReference type="InterPro" id="IPR011425">
    <property type="entry name" value="Med9"/>
</dbReference>
<evidence type="ECO:0000256" key="2">
    <source>
        <dbReference type="ARBA" id="ARBA00008089"/>
    </source>
</evidence>
<dbReference type="OrthoDB" id="156273at2759"/>
<dbReference type="EMBL" id="SPLM01000001">
    <property type="protein sequence ID" value="TMW69434.1"/>
    <property type="molecule type" value="Genomic_DNA"/>
</dbReference>
<accession>A0A8K1FQH7</accession>
<comment type="subcellular location">
    <subcellularLocation>
        <location evidence="1 7">Nucleus</location>
    </subcellularLocation>
</comment>
<evidence type="ECO:0000256" key="1">
    <source>
        <dbReference type="ARBA" id="ARBA00004123"/>
    </source>
</evidence>
<evidence type="ECO:0000313" key="8">
    <source>
        <dbReference type="EMBL" id="TMW69434.1"/>
    </source>
</evidence>
<keyword evidence="5 7" id="KW-0804">Transcription</keyword>
<dbReference type="Pfam" id="PF07544">
    <property type="entry name" value="Med9"/>
    <property type="match status" value="1"/>
</dbReference>
<keyword evidence="3 7" id="KW-0805">Transcription regulation</keyword>
<dbReference type="GO" id="GO:0006357">
    <property type="term" value="P:regulation of transcription by RNA polymerase II"/>
    <property type="evidence" value="ECO:0007669"/>
    <property type="project" value="InterPro"/>
</dbReference>
<comment type="function">
    <text evidence="7">Component of the Mediator complex, a coactivator involved in the regulated transcription of nearly all RNA polymerase II-dependent genes. Mediator functions as a bridge to convey information from gene-specific regulatory proteins to the basal RNA polymerase II transcription machinery. Mediator is recruited to promoters by direct interactions with regulatory proteins and serves as a scaffold for the assembly of a functional preinitiation complex with RNA polymerase II and the general transcription factors.</text>
</comment>
<dbReference type="Proteomes" id="UP000794436">
    <property type="component" value="Unassembled WGS sequence"/>
</dbReference>
<sequence>MASKNEAANSAELTFASDNGPVTKAQLFETYDVLPSLIDVLKDILSAGASQETTRIGDISASAVTIKQKYADALELLRSLPGTETSLEEQETAIAAAKEELKRVSDLVEFYSHTLYRGTDEPRAEIDDAFSRKSL</sequence>
<evidence type="ECO:0000256" key="3">
    <source>
        <dbReference type="ARBA" id="ARBA00023015"/>
    </source>
</evidence>
<organism evidence="8 9">
    <name type="scientific">Pythium oligandrum</name>
    <name type="common">Mycoparasitic fungus</name>
    <dbReference type="NCBI Taxonomy" id="41045"/>
    <lineage>
        <taxon>Eukaryota</taxon>
        <taxon>Sar</taxon>
        <taxon>Stramenopiles</taxon>
        <taxon>Oomycota</taxon>
        <taxon>Peronosporomycetes</taxon>
        <taxon>Pythiales</taxon>
        <taxon>Pythiaceae</taxon>
        <taxon>Pythium</taxon>
    </lineage>
</organism>
<evidence type="ECO:0000256" key="4">
    <source>
        <dbReference type="ARBA" id="ARBA00023159"/>
    </source>
</evidence>
<dbReference type="GO" id="GO:0016592">
    <property type="term" value="C:mediator complex"/>
    <property type="evidence" value="ECO:0007669"/>
    <property type="project" value="InterPro"/>
</dbReference>
<evidence type="ECO:0000256" key="6">
    <source>
        <dbReference type="ARBA" id="ARBA00023242"/>
    </source>
</evidence>
<comment type="caution">
    <text evidence="8">The sequence shown here is derived from an EMBL/GenBank/DDBJ whole genome shotgun (WGS) entry which is preliminary data.</text>
</comment>
<dbReference type="GO" id="GO:0003712">
    <property type="term" value="F:transcription coregulator activity"/>
    <property type="evidence" value="ECO:0007669"/>
    <property type="project" value="InterPro"/>
</dbReference>
<keyword evidence="6 7" id="KW-0539">Nucleus</keyword>
<keyword evidence="9" id="KW-1185">Reference proteome</keyword>
<protein>
    <recommendedName>
        <fullName evidence="7">Mediator of RNA polymerase II transcription subunit 9</fullName>
    </recommendedName>
    <alternativeName>
        <fullName evidence="7">Mediator complex subunit 9</fullName>
    </alternativeName>
</protein>
<proteinExistence type="inferred from homology"/>
<evidence type="ECO:0000256" key="5">
    <source>
        <dbReference type="ARBA" id="ARBA00023163"/>
    </source>
</evidence>
<evidence type="ECO:0000313" key="9">
    <source>
        <dbReference type="Proteomes" id="UP000794436"/>
    </source>
</evidence>
<gene>
    <name evidence="7" type="primary">MED9</name>
    <name evidence="8" type="ORF">Poli38472_001590</name>
</gene>
<comment type="subunit">
    <text evidence="7">Component of the Mediator complex.</text>
</comment>
<reference evidence="8" key="1">
    <citation type="submission" date="2019-03" db="EMBL/GenBank/DDBJ databases">
        <title>Long read genome sequence of the mycoparasitic Pythium oligandrum ATCC 38472 isolated from sugarbeet rhizosphere.</title>
        <authorList>
            <person name="Gaulin E."/>
        </authorList>
    </citation>
    <scope>NUCLEOTIDE SEQUENCE</scope>
    <source>
        <strain evidence="8">ATCC 38472_TT</strain>
    </source>
</reference>
<comment type="similarity">
    <text evidence="2 7">Belongs to the Mediator complex subunit 9 family.</text>
</comment>
<evidence type="ECO:0000256" key="7">
    <source>
        <dbReference type="RuleBase" id="RU364145"/>
    </source>
</evidence>
<dbReference type="AlphaFoldDB" id="A0A8K1FQH7"/>
<name>A0A8K1FQH7_PYTOL</name>